<protein>
    <submittedName>
        <fullName evidence="3">Deoxyguanosine kinase</fullName>
    </submittedName>
</protein>
<dbReference type="InterPro" id="IPR029787">
    <property type="entry name" value="Nucleotide_cyclase"/>
</dbReference>
<dbReference type="SMART" id="SM00267">
    <property type="entry name" value="GGDEF"/>
    <property type="match status" value="1"/>
</dbReference>
<gene>
    <name evidence="3" type="ORF">theurythT_29490</name>
</gene>
<dbReference type="InterPro" id="IPR000160">
    <property type="entry name" value="GGDEF_dom"/>
</dbReference>
<dbReference type="Pfam" id="PF00990">
    <property type="entry name" value="GGDEF"/>
    <property type="match status" value="1"/>
</dbReference>
<organism evidence="3 4">
    <name type="scientific">Thalassotalea eurytherma</name>
    <dbReference type="NCBI Taxonomy" id="1144278"/>
    <lineage>
        <taxon>Bacteria</taxon>
        <taxon>Pseudomonadati</taxon>
        <taxon>Pseudomonadota</taxon>
        <taxon>Gammaproteobacteria</taxon>
        <taxon>Alteromonadales</taxon>
        <taxon>Colwelliaceae</taxon>
        <taxon>Thalassotalea</taxon>
    </lineage>
</organism>
<feature type="transmembrane region" description="Helical" evidence="1">
    <location>
        <begin position="740"/>
        <end position="763"/>
    </location>
</feature>
<dbReference type="Proteomes" id="UP001157133">
    <property type="component" value="Unassembled WGS sequence"/>
</dbReference>
<evidence type="ECO:0000256" key="1">
    <source>
        <dbReference type="SAM" id="Phobius"/>
    </source>
</evidence>
<proteinExistence type="predicted"/>
<dbReference type="PROSITE" id="PS50887">
    <property type="entry name" value="GGDEF"/>
    <property type="match status" value="1"/>
</dbReference>
<dbReference type="Gene3D" id="3.30.70.270">
    <property type="match status" value="1"/>
</dbReference>
<dbReference type="EMBL" id="BSSU01000016">
    <property type="protein sequence ID" value="GLX83496.1"/>
    <property type="molecule type" value="Genomic_DNA"/>
</dbReference>
<dbReference type="PANTHER" id="PTHR46663">
    <property type="entry name" value="DIGUANYLATE CYCLASE DGCT-RELATED"/>
    <property type="match status" value="1"/>
</dbReference>
<dbReference type="CDD" id="cd13706">
    <property type="entry name" value="PBP2_HisK_like_1"/>
    <property type="match status" value="1"/>
</dbReference>
<accession>A0ABQ6HAL2</accession>
<comment type="caution">
    <text evidence="3">The sequence shown here is derived from an EMBL/GenBank/DDBJ whole genome shotgun (WGS) entry which is preliminary data.</text>
</comment>
<keyword evidence="1" id="KW-0472">Membrane</keyword>
<reference evidence="3 4" key="1">
    <citation type="submission" date="2023-03" db="EMBL/GenBank/DDBJ databases">
        <title>Draft genome sequence of Thalassotalea eurytherma JCM 18482T.</title>
        <authorList>
            <person name="Sawabe T."/>
        </authorList>
    </citation>
    <scope>NUCLEOTIDE SEQUENCE [LARGE SCALE GENOMIC DNA]</scope>
    <source>
        <strain evidence="3 4">JCM 18482</strain>
    </source>
</reference>
<keyword evidence="3" id="KW-0418">Kinase</keyword>
<dbReference type="Pfam" id="PF00497">
    <property type="entry name" value="SBP_bac_3"/>
    <property type="match status" value="3"/>
</dbReference>
<evidence type="ECO:0000313" key="4">
    <source>
        <dbReference type="Proteomes" id="UP001157133"/>
    </source>
</evidence>
<dbReference type="InterPro" id="IPR052163">
    <property type="entry name" value="DGC-Regulatory_Protein"/>
</dbReference>
<keyword evidence="4" id="KW-1185">Reference proteome</keyword>
<dbReference type="InterPro" id="IPR043128">
    <property type="entry name" value="Rev_trsase/Diguanyl_cyclase"/>
</dbReference>
<dbReference type="GO" id="GO:0016301">
    <property type="term" value="F:kinase activity"/>
    <property type="evidence" value="ECO:0007669"/>
    <property type="project" value="UniProtKB-KW"/>
</dbReference>
<dbReference type="SUPFAM" id="SSF55073">
    <property type="entry name" value="Nucleotide cyclase"/>
    <property type="match status" value="1"/>
</dbReference>
<dbReference type="RefSeq" id="WP_284208947.1">
    <property type="nucleotide sequence ID" value="NZ_BSSU01000016.1"/>
</dbReference>
<evidence type="ECO:0000259" key="2">
    <source>
        <dbReference type="PROSITE" id="PS50887"/>
    </source>
</evidence>
<evidence type="ECO:0000313" key="3">
    <source>
        <dbReference type="EMBL" id="GLX83496.1"/>
    </source>
</evidence>
<sequence length="945" mass="107478">MKNAIGVLLLVSALFHLPFVWSQEVVERLKPASVPINSVSIALNHSSYPYHFKNKQGQPDGLIIDYWKGWSQKTGIAVDFQIMEWSHTIDKVASGQIDIHAGLASSVKRSRYFDFTDKFFDSNSYIFLRGDLANVNNLNQLAPYTVGVVKNSAHVEILNKLWPKLTQRTYDSRYELYQAALNGELVAVAGVDQLSKQFEKHSELISVFPAHKRIEYYKNAFVGAVKKGNSALLETINHGFALYTENERNALERKWFGVEKNRDVLKLAFSNNLPPYMATSPTGKPQGMFIDIWRLWSKYSGEKVEFIGDEQAASVELVKNGLADVHIAYPENMLEPSGLTAAFELYGVTSTVFVDRKFEFTQLSQLAGMRVGVFTTAPYLPKLRRAYPNIEFILFTNHEDMIAAAEKDEINGMISSFENMMAKLINQHLQNSYYTLKEPIFTAKVFSLISPFNDALLTRIREGFSLIPTEELIELEKVWSQHKGFSYFEQLSKKINLTQQEQAWLLDHPVVEVAIDKNFVPFERVNENGEIEGINVDIYELLAKRTGIDFKFNLYDSWQQVYDSLLNGDVLLVAGITETEERKDALLFTQQYWEMPWVALYPSRLGTRTKISDFRGERIAITKGYHLTSFMRENFSDVNILLVDNPEEGYLAIQQNKADALIEPLASAAEFRKRETLSLISMEVMEDLPLDNSSLATTKDNAILHSIINKALASISQQETDEIYERWFDIQINTGLDKNYVVRIASQIGGFVIIIIIIIIMWNRRLYVEIRRREKLELEMKHLATHDSLTGLPNRNLLKDRVTQAIAIHQRQHQLMAMLFIDLDGFKIINDTHGHDVGDELLIMLGQRLSSCVRKSDTLARFGGDEFILLLTGLNNKDEAGFIAEKILKITQQPFDLSSGSASVGCSIGIAMYPEDGTDDVELLKVADTLMYCVKANGKNHYQFN</sequence>
<dbReference type="CDD" id="cd01949">
    <property type="entry name" value="GGDEF"/>
    <property type="match status" value="1"/>
</dbReference>
<name>A0ABQ6HAL2_9GAMM</name>
<keyword evidence="1" id="KW-0812">Transmembrane</keyword>
<dbReference type="CDD" id="cd01007">
    <property type="entry name" value="PBP2_BvgS_HisK_like"/>
    <property type="match status" value="1"/>
</dbReference>
<feature type="domain" description="GGDEF" evidence="2">
    <location>
        <begin position="814"/>
        <end position="945"/>
    </location>
</feature>
<dbReference type="NCBIfam" id="TIGR00254">
    <property type="entry name" value="GGDEF"/>
    <property type="match status" value="1"/>
</dbReference>
<dbReference type="PANTHER" id="PTHR46663:SF2">
    <property type="entry name" value="GGDEF DOMAIN-CONTAINING PROTEIN"/>
    <property type="match status" value="1"/>
</dbReference>
<dbReference type="SUPFAM" id="SSF53850">
    <property type="entry name" value="Periplasmic binding protein-like II"/>
    <property type="match status" value="3"/>
</dbReference>
<keyword evidence="3" id="KW-0808">Transferase</keyword>
<keyword evidence="1" id="KW-1133">Transmembrane helix</keyword>
<dbReference type="InterPro" id="IPR001638">
    <property type="entry name" value="Solute-binding_3/MltF_N"/>
</dbReference>
<dbReference type="SMART" id="SM00062">
    <property type="entry name" value="PBPb"/>
    <property type="match status" value="3"/>
</dbReference>
<dbReference type="Gene3D" id="3.40.190.10">
    <property type="entry name" value="Periplasmic binding protein-like II"/>
    <property type="match status" value="6"/>
</dbReference>